<dbReference type="AlphaFoldDB" id="A0AB38G5K9"/>
<dbReference type="InterPro" id="IPR053916">
    <property type="entry name" value="DUF6978"/>
</dbReference>
<proteinExistence type="predicted"/>
<protein>
    <submittedName>
        <fullName evidence="1">Uncharacterized protein</fullName>
    </submittedName>
</protein>
<dbReference type="Proteomes" id="UP000248954">
    <property type="component" value="Chromosome 1"/>
</dbReference>
<dbReference type="Pfam" id="PF22398">
    <property type="entry name" value="DUF6978"/>
    <property type="match status" value="1"/>
</dbReference>
<name>A0AB38G5K9_9STRE</name>
<sequence>MDYGNLNDQEVQWVIKKLKYPKKLLSFEEIKITISSLFGRIDVDELIVDNDDIQYLFHIFRGKRNPERFSIHLRFKETHDILVRVDINPSNKHINPDGKIILGNHIHIYSNKYPKRDSIAIPLEESNFPNINTISDVFSEFIRYTNIREEEIPNE</sequence>
<reference evidence="1 2" key="1">
    <citation type="submission" date="2018-06" db="EMBL/GenBank/DDBJ databases">
        <authorList>
            <consortium name="Pathogen Informatics"/>
            <person name="Doyle S."/>
        </authorList>
    </citation>
    <scope>NUCLEOTIDE SEQUENCE [LARGE SCALE GENOMIC DNA]</scope>
    <source>
        <strain evidence="1 2">NCTC8738</strain>
    </source>
</reference>
<accession>A0AB38G5K9</accession>
<gene>
    <name evidence="1" type="ORF">NCTC8738_00742</name>
</gene>
<evidence type="ECO:0000313" key="2">
    <source>
        <dbReference type="Proteomes" id="UP000248954"/>
    </source>
</evidence>
<organism evidence="1 2">
    <name type="scientific">Streptococcus lutetiensis</name>
    <dbReference type="NCBI Taxonomy" id="150055"/>
    <lineage>
        <taxon>Bacteria</taxon>
        <taxon>Bacillati</taxon>
        <taxon>Bacillota</taxon>
        <taxon>Bacilli</taxon>
        <taxon>Lactobacillales</taxon>
        <taxon>Streptococcaceae</taxon>
        <taxon>Streptococcus</taxon>
    </lineage>
</organism>
<dbReference type="EMBL" id="LS483348">
    <property type="protein sequence ID" value="SQF41965.1"/>
    <property type="molecule type" value="Genomic_DNA"/>
</dbReference>
<evidence type="ECO:0000313" key="1">
    <source>
        <dbReference type="EMBL" id="SQF41965.1"/>
    </source>
</evidence>
<dbReference type="RefSeq" id="WP_111698403.1">
    <property type="nucleotide sequence ID" value="NZ_CP066277.1"/>
</dbReference>